<dbReference type="PANTHER" id="PTHR42836:SF1">
    <property type="entry name" value="7-CARBOXY-7-DEAZAGUANINE SYNTHASE"/>
    <property type="match status" value="1"/>
</dbReference>
<evidence type="ECO:0000259" key="6">
    <source>
        <dbReference type="PROSITE" id="PS51918"/>
    </source>
</evidence>
<keyword evidence="1" id="KW-0004">4Fe-4S</keyword>
<gene>
    <name evidence="7" type="ORF">SAMN02745248_00554</name>
</gene>
<evidence type="ECO:0000313" key="7">
    <source>
        <dbReference type="EMBL" id="SHJ63978.1"/>
    </source>
</evidence>
<dbReference type="AlphaFoldDB" id="A0A1M6KYG2"/>
<dbReference type="SFLD" id="SFLDG01067">
    <property type="entry name" value="SPASM/twitch_domain_containing"/>
    <property type="match status" value="1"/>
</dbReference>
<accession>A0A1M6KYG2</accession>
<dbReference type="GO" id="GO:0003824">
    <property type="term" value="F:catalytic activity"/>
    <property type="evidence" value="ECO:0007669"/>
    <property type="project" value="InterPro"/>
</dbReference>
<proteinExistence type="predicted"/>
<protein>
    <submittedName>
        <fullName evidence="7">Radical SAM enzyme, TIGR04100 family</fullName>
    </submittedName>
</protein>
<dbReference type="RefSeq" id="WP_341465300.1">
    <property type="nucleotide sequence ID" value="NZ_FRAD01000005.1"/>
</dbReference>
<dbReference type="NCBIfam" id="TIGR04100">
    <property type="entry name" value="rSAM_pair_X"/>
    <property type="match status" value="1"/>
</dbReference>
<evidence type="ECO:0000256" key="4">
    <source>
        <dbReference type="ARBA" id="ARBA00023004"/>
    </source>
</evidence>
<evidence type="ECO:0000256" key="1">
    <source>
        <dbReference type="ARBA" id="ARBA00022485"/>
    </source>
</evidence>
<evidence type="ECO:0000256" key="2">
    <source>
        <dbReference type="ARBA" id="ARBA00022691"/>
    </source>
</evidence>
<dbReference type="NCBIfam" id="TIGR04038">
    <property type="entry name" value="tatD_link_rSAM"/>
    <property type="match status" value="1"/>
</dbReference>
<dbReference type="InterPro" id="IPR007197">
    <property type="entry name" value="rSAM"/>
</dbReference>
<dbReference type="CDD" id="cd01335">
    <property type="entry name" value="Radical_SAM"/>
    <property type="match status" value="1"/>
</dbReference>
<evidence type="ECO:0000256" key="5">
    <source>
        <dbReference type="ARBA" id="ARBA00023014"/>
    </source>
</evidence>
<keyword evidence="2" id="KW-0949">S-adenosyl-L-methionine</keyword>
<dbReference type="GO" id="GO:0046872">
    <property type="term" value="F:metal ion binding"/>
    <property type="evidence" value="ECO:0007669"/>
    <property type="project" value="UniProtKB-KW"/>
</dbReference>
<dbReference type="InterPro" id="IPR023821">
    <property type="entry name" value="rSAM_TatD-assoc"/>
</dbReference>
<dbReference type="EMBL" id="FRAD01000005">
    <property type="protein sequence ID" value="SHJ63978.1"/>
    <property type="molecule type" value="Genomic_DNA"/>
</dbReference>
<dbReference type="PANTHER" id="PTHR42836">
    <property type="entry name" value="7-CARBOXY-7-DEAZAGUANINE SYNTHASE"/>
    <property type="match status" value="1"/>
</dbReference>
<reference evidence="7 8" key="1">
    <citation type="submission" date="2016-11" db="EMBL/GenBank/DDBJ databases">
        <authorList>
            <person name="Jaros S."/>
            <person name="Januszkiewicz K."/>
            <person name="Wedrychowicz H."/>
        </authorList>
    </citation>
    <scope>NUCLEOTIDE SEQUENCE [LARGE SCALE GENOMIC DNA]</scope>
    <source>
        <strain evidence="7 8">DSM 3090</strain>
    </source>
</reference>
<dbReference type="InterPro" id="IPR013785">
    <property type="entry name" value="Aldolase_TIM"/>
</dbReference>
<keyword evidence="3" id="KW-0479">Metal-binding</keyword>
<name>A0A1M6KYG2_9CLOT</name>
<organism evidence="7 8">
    <name type="scientific">Hathewaya proteolytica DSM 3090</name>
    <dbReference type="NCBI Taxonomy" id="1121331"/>
    <lineage>
        <taxon>Bacteria</taxon>
        <taxon>Bacillati</taxon>
        <taxon>Bacillota</taxon>
        <taxon>Clostridia</taxon>
        <taxon>Eubacteriales</taxon>
        <taxon>Clostridiaceae</taxon>
        <taxon>Hathewaya</taxon>
    </lineage>
</organism>
<evidence type="ECO:0000256" key="3">
    <source>
        <dbReference type="ARBA" id="ARBA00022723"/>
    </source>
</evidence>
<sequence length="202" mass="23315">MMNILYNMGDTLYINITNKCQCNCVFCIRNEYDSVRGNESLWLDHEPEVQEVIEAFKKCDLDKYEHIVFCGYGEPLLKLEKVIEVCKYIRSITNKDIRINTNGLCDLVYNKPTAHLLEGLVDSISISLNAPSAEEYLQISKPPYGLKSFEALLRYAEDCKKYIKEVKFSVVDVISEEQIERCKNLASSMGIPLRVRHKDEDQ</sequence>
<dbReference type="GO" id="GO:0051539">
    <property type="term" value="F:4 iron, 4 sulfur cluster binding"/>
    <property type="evidence" value="ECO:0007669"/>
    <property type="project" value="UniProtKB-KW"/>
</dbReference>
<keyword evidence="5" id="KW-0411">Iron-sulfur</keyword>
<evidence type="ECO:0000313" key="8">
    <source>
        <dbReference type="Proteomes" id="UP000183952"/>
    </source>
</evidence>
<feature type="domain" description="Radical SAM core" evidence="6">
    <location>
        <begin position="6"/>
        <end position="202"/>
    </location>
</feature>
<dbReference type="SFLD" id="SFLDG01111">
    <property type="entry name" value="Uncharacterised_Radical_SAM_Su"/>
    <property type="match status" value="1"/>
</dbReference>
<keyword evidence="8" id="KW-1185">Reference proteome</keyword>
<dbReference type="InterPro" id="IPR058240">
    <property type="entry name" value="rSAM_sf"/>
</dbReference>
<dbReference type="SUPFAM" id="SSF102114">
    <property type="entry name" value="Radical SAM enzymes"/>
    <property type="match status" value="1"/>
</dbReference>
<dbReference type="InterPro" id="IPR023822">
    <property type="entry name" value="rSAM_TatD-assoc_bac"/>
</dbReference>
<dbReference type="Pfam" id="PF04055">
    <property type="entry name" value="Radical_SAM"/>
    <property type="match status" value="1"/>
</dbReference>
<dbReference type="STRING" id="1121331.SAMN02745248_00554"/>
<dbReference type="Proteomes" id="UP000183952">
    <property type="component" value="Unassembled WGS sequence"/>
</dbReference>
<dbReference type="SFLD" id="SFLDS00029">
    <property type="entry name" value="Radical_SAM"/>
    <property type="match status" value="1"/>
</dbReference>
<dbReference type="PROSITE" id="PS51918">
    <property type="entry name" value="RADICAL_SAM"/>
    <property type="match status" value="1"/>
</dbReference>
<dbReference type="Gene3D" id="3.20.20.70">
    <property type="entry name" value="Aldolase class I"/>
    <property type="match status" value="1"/>
</dbReference>
<keyword evidence="4" id="KW-0408">Iron</keyword>